<dbReference type="InterPro" id="IPR036890">
    <property type="entry name" value="HATPase_C_sf"/>
</dbReference>
<organism evidence="14 15">
    <name type="scientific">Thalassobius vesicularis</name>
    <dbReference type="NCBI Taxonomy" id="1294297"/>
    <lineage>
        <taxon>Bacteria</taxon>
        <taxon>Pseudomonadati</taxon>
        <taxon>Pseudomonadota</taxon>
        <taxon>Alphaproteobacteria</taxon>
        <taxon>Rhodobacterales</taxon>
        <taxon>Roseobacteraceae</taxon>
        <taxon>Thalassovita</taxon>
    </lineage>
</organism>
<dbReference type="InterPro" id="IPR003661">
    <property type="entry name" value="HisK_dim/P_dom"/>
</dbReference>
<sequence length="449" mass="48040">MRGARRSASLRVSLLVAAVISAMSLAAMGLQYRVTAQSLDARQAELLAADLASFAALYEQRRIVALREAIEFRVASTPPAQVLYLLTDRGAKLAGNIDAWPAGLAPNGSDFAATGAQVFALAGVEYVGVARELPGGFPLLVARARTDTLATLNDLRQLIGWVALALVAVSLLAGWGISRAVLGRIGRLNALADRVAAGDLSARLPAPARQDEFALLQDHIHAMLDRIEALNRATHRLSDSVAHELRTPLNRIQQRLAGLGEDDAALAVREEIRATVRIFDALLDISAAEAAQGQRPGLVPVDLSELAEELADLYEPLAEDEGMNLTTALEPGLHVLGERSLLAQLLTNLLENAIKYCRPGDEIRLGLWAEGDRIVLEVRDTGPGIPADLRGQMFDRFTRAERDRAKAGHGLGLALVQAIAARHGAKLLLPETAKGFAIRIVCPKLDATA</sequence>
<evidence type="ECO:0000256" key="1">
    <source>
        <dbReference type="ARBA" id="ARBA00000085"/>
    </source>
</evidence>
<keyword evidence="5" id="KW-0808">Transferase</keyword>
<dbReference type="PRINTS" id="PR00344">
    <property type="entry name" value="BCTRLSENSOR"/>
</dbReference>
<dbReference type="OrthoDB" id="9815202at2"/>
<dbReference type="PROSITE" id="PS50109">
    <property type="entry name" value="HIS_KIN"/>
    <property type="match status" value="1"/>
</dbReference>
<dbReference type="CDD" id="cd06225">
    <property type="entry name" value="HAMP"/>
    <property type="match status" value="1"/>
</dbReference>
<dbReference type="PANTHER" id="PTHR45436">
    <property type="entry name" value="SENSOR HISTIDINE KINASE YKOH"/>
    <property type="match status" value="1"/>
</dbReference>
<keyword evidence="4" id="KW-0597">Phosphoprotein</keyword>
<evidence type="ECO:0000256" key="10">
    <source>
        <dbReference type="ARBA" id="ARBA00023136"/>
    </source>
</evidence>
<dbReference type="RefSeq" id="WP_136339776.1">
    <property type="nucleotide sequence ID" value="NZ_SSMD01000006.1"/>
</dbReference>
<dbReference type="Gene3D" id="3.30.565.10">
    <property type="entry name" value="Histidine kinase-like ATPase, C-terminal domain"/>
    <property type="match status" value="1"/>
</dbReference>
<dbReference type="Gene3D" id="1.10.287.130">
    <property type="match status" value="1"/>
</dbReference>
<protein>
    <recommendedName>
        <fullName evidence="3">histidine kinase</fullName>
        <ecNumber evidence="3">2.7.13.3</ecNumber>
    </recommendedName>
</protein>
<feature type="domain" description="Histidine kinase" evidence="12">
    <location>
        <begin position="240"/>
        <end position="446"/>
    </location>
</feature>
<dbReference type="SMART" id="SM00387">
    <property type="entry name" value="HATPase_c"/>
    <property type="match status" value="1"/>
</dbReference>
<evidence type="ECO:0000256" key="11">
    <source>
        <dbReference type="SAM" id="Phobius"/>
    </source>
</evidence>
<keyword evidence="10 11" id="KW-0472">Membrane</keyword>
<dbReference type="InterPro" id="IPR005467">
    <property type="entry name" value="His_kinase_dom"/>
</dbReference>
<evidence type="ECO:0000256" key="5">
    <source>
        <dbReference type="ARBA" id="ARBA00022679"/>
    </source>
</evidence>
<feature type="transmembrane region" description="Helical" evidence="11">
    <location>
        <begin position="158"/>
        <end position="177"/>
    </location>
</feature>
<keyword evidence="15" id="KW-1185">Reference proteome</keyword>
<dbReference type="InterPro" id="IPR003660">
    <property type="entry name" value="HAMP_dom"/>
</dbReference>
<keyword evidence="9" id="KW-0902">Two-component regulatory system</keyword>
<dbReference type="InterPro" id="IPR003594">
    <property type="entry name" value="HATPase_dom"/>
</dbReference>
<keyword evidence="7" id="KW-0418">Kinase</keyword>
<dbReference type="SUPFAM" id="SSF55874">
    <property type="entry name" value="ATPase domain of HSP90 chaperone/DNA topoisomerase II/histidine kinase"/>
    <property type="match status" value="1"/>
</dbReference>
<evidence type="ECO:0000256" key="2">
    <source>
        <dbReference type="ARBA" id="ARBA00004370"/>
    </source>
</evidence>
<evidence type="ECO:0000259" key="13">
    <source>
        <dbReference type="PROSITE" id="PS50885"/>
    </source>
</evidence>
<dbReference type="Pfam" id="PF02518">
    <property type="entry name" value="HATPase_c"/>
    <property type="match status" value="1"/>
</dbReference>
<keyword evidence="8 11" id="KW-1133">Transmembrane helix</keyword>
<dbReference type="CDD" id="cd00082">
    <property type="entry name" value="HisKA"/>
    <property type="match status" value="1"/>
</dbReference>
<name>A0A4S3M6U2_9RHOB</name>
<evidence type="ECO:0000256" key="8">
    <source>
        <dbReference type="ARBA" id="ARBA00022989"/>
    </source>
</evidence>
<dbReference type="PROSITE" id="PS50885">
    <property type="entry name" value="HAMP"/>
    <property type="match status" value="1"/>
</dbReference>
<accession>A0A4S3M6U2</accession>
<dbReference type="SUPFAM" id="SSF158472">
    <property type="entry name" value="HAMP domain-like"/>
    <property type="match status" value="1"/>
</dbReference>
<dbReference type="CDD" id="cd00075">
    <property type="entry name" value="HATPase"/>
    <property type="match status" value="1"/>
</dbReference>
<dbReference type="GO" id="GO:0005886">
    <property type="term" value="C:plasma membrane"/>
    <property type="evidence" value="ECO:0007669"/>
    <property type="project" value="TreeGrafter"/>
</dbReference>
<dbReference type="InterPro" id="IPR004358">
    <property type="entry name" value="Sig_transdc_His_kin-like_C"/>
</dbReference>
<dbReference type="PANTHER" id="PTHR45436:SF8">
    <property type="entry name" value="HISTIDINE KINASE"/>
    <property type="match status" value="1"/>
</dbReference>
<dbReference type="EC" id="2.7.13.3" evidence="3"/>
<evidence type="ECO:0000256" key="3">
    <source>
        <dbReference type="ARBA" id="ARBA00012438"/>
    </source>
</evidence>
<feature type="domain" description="HAMP" evidence="13">
    <location>
        <begin position="179"/>
        <end position="232"/>
    </location>
</feature>
<dbReference type="AlphaFoldDB" id="A0A4S3M6U2"/>
<dbReference type="Proteomes" id="UP000306113">
    <property type="component" value="Unassembled WGS sequence"/>
</dbReference>
<evidence type="ECO:0000259" key="12">
    <source>
        <dbReference type="PROSITE" id="PS50109"/>
    </source>
</evidence>
<reference evidence="14 15" key="1">
    <citation type="submission" date="2019-04" db="EMBL/GenBank/DDBJ databases">
        <title>Draft genome sequence of Youngimonas vesicularis.</title>
        <authorList>
            <person name="Hameed A."/>
        </authorList>
    </citation>
    <scope>NUCLEOTIDE SEQUENCE [LARGE SCALE GENOMIC DNA]</scope>
    <source>
        <strain evidence="14 15">CC-AMW-E</strain>
    </source>
</reference>
<comment type="caution">
    <text evidence="14">The sequence shown here is derived from an EMBL/GenBank/DDBJ whole genome shotgun (WGS) entry which is preliminary data.</text>
</comment>
<dbReference type="SMART" id="SM00304">
    <property type="entry name" value="HAMP"/>
    <property type="match status" value="1"/>
</dbReference>
<evidence type="ECO:0000313" key="15">
    <source>
        <dbReference type="Proteomes" id="UP000306113"/>
    </source>
</evidence>
<dbReference type="Pfam" id="PF00672">
    <property type="entry name" value="HAMP"/>
    <property type="match status" value="1"/>
</dbReference>
<evidence type="ECO:0000256" key="7">
    <source>
        <dbReference type="ARBA" id="ARBA00022777"/>
    </source>
</evidence>
<evidence type="ECO:0000313" key="14">
    <source>
        <dbReference type="EMBL" id="THD72879.1"/>
    </source>
</evidence>
<dbReference type="GO" id="GO:0000155">
    <property type="term" value="F:phosphorelay sensor kinase activity"/>
    <property type="evidence" value="ECO:0007669"/>
    <property type="project" value="InterPro"/>
</dbReference>
<gene>
    <name evidence="14" type="ORF">E7681_13210</name>
</gene>
<feature type="transmembrane region" description="Helical" evidence="11">
    <location>
        <begin position="12"/>
        <end position="32"/>
    </location>
</feature>
<dbReference type="InterPro" id="IPR036097">
    <property type="entry name" value="HisK_dim/P_sf"/>
</dbReference>
<comment type="subcellular location">
    <subcellularLocation>
        <location evidence="2">Membrane</location>
    </subcellularLocation>
</comment>
<comment type="catalytic activity">
    <reaction evidence="1">
        <text>ATP + protein L-histidine = ADP + protein N-phospho-L-histidine.</text>
        <dbReference type="EC" id="2.7.13.3"/>
    </reaction>
</comment>
<proteinExistence type="predicted"/>
<evidence type="ECO:0000256" key="9">
    <source>
        <dbReference type="ARBA" id="ARBA00023012"/>
    </source>
</evidence>
<evidence type="ECO:0000256" key="4">
    <source>
        <dbReference type="ARBA" id="ARBA00022553"/>
    </source>
</evidence>
<keyword evidence="6 11" id="KW-0812">Transmembrane</keyword>
<dbReference type="EMBL" id="SSMD01000006">
    <property type="protein sequence ID" value="THD72879.1"/>
    <property type="molecule type" value="Genomic_DNA"/>
</dbReference>
<dbReference type="InterPro" id="IPR050428">
    <property type="entry name" value="TCS_sensor_his_kinase"/>
</dbReference>
<dbReference type="SUPFAM" id="SSF47384">
    <property type="entry name" value="Homodimeric domain of signal transducing histidine kinase"/>
    <property type="match status" value="1"/>
</dbReference>
<evidence type="ECO:0000256" key="6">
    <source>
        <dbReference type="ARBA" id="ARBA00022692"/>
    </source>
</evidence>
<dbReference type="SMART" id="SM00388">
    <property type="entry name" value="HisKA"/>
    <property type="match status" value="1"/>
</dbReference>